<accession>A0ACB9CJV1</accession>
<dbReference type="Proteomes" id="UP001055879">
    <property type="component" value="Linkage Group LG04"/>
</dbReference>
<evidence type="ECO:0000313" key="2">
    <source>
        <dbReference type="Proteomes" id="UP001055879"/>
    </source>
</evidence>
<reference evidence="2" key="1">
    <citation type="journal article" date="2022" name="Mol. Ecol. Resour.">
        <title>The genomes of chicory, endive, great burdock and yacon provide insights into Asteraceae palaeo-polyploidization history and plant inulin production.</title>
        <authorList>
            <person name="Fan W."/>
            <person name="Wang S."/>
            <person name="Wang H."/>
            <person name="Wang A."/>
            <person name="Jiang F."/>
            <person name="Liu H."/>
            <person name="Zhao H."/>
            <person name="Xu D."/>
            <person name="Zhang Y."/>
        </authorList>
    </citation>
    <scope>NUCLEOTIDE SEQUENCE [LARGE SCALE GENOMIC DNA]</scope>
    <source>
        <strain evidence="2">cv. Niubang</strain>
    </source>
</reference>
<gene>
    <name evidence="1" type="ORF">L6452_13988</name>
</gene>
<comment type="caution">
    <text evidence="1">The sequence shown here is derived from an EMBL/GenBank/DDBJ whole genome shotgun (WGS) entry which is preliminary data.</text>
</comment>
<keyword evidence="2" id="KW-1185">Reference proteome</keyword>
<evidence type="ECO:0000313" key="1">
    <source>
        <dbReference type="EMBL" id="KAI3734518.1"/>
    </source>
</evidence>
<organism evidence="1 2">
    <name type="scientific">Arctium lappa</name>
    <name type="common">Greater burdock</name>
    <name type="synonym">Lappa major</name>
    <dbReference type="NCBI Taxonomy" id="4217"/>
    <lineage>
        <taxon>Eukaryota</taxon>
        <taxon>Viridiplantae</taxon>
        <taxon>Streptophyta</taxon>
        <taxon>Embryophyta</taxon>
        <taxon>Tracheophyta</taxon>
        <taxon>Spermatophyta</taxon>
        <taxon>Magnoliopsida</taxon>
        <taxon>eudicotyledons</taxon>
        <taxon>Gunneridae</taxon>
        <taxon>Pentapetalae</taxon>
        <taxon>asterids</taxon>
        <taxon>campanulids</taxon>
        <taxon>Asterales</taxon>
        <taxon>Asteraceae</taxon>
        <taxon>Carduoideae</taxon>
        <taxon>Cardueae</taxon>
        <taxon>Arctiinae</taxon>
        <taxon>Arctium</taxon>
    </lineage>
</organism>
<protein>
    <submittedName>
        <fullName evidence="1">Uncharacterized protein</fullName>
    </submittedName>
</protein>
<reference evidence="1 2" key="2">
    <citation type="journal article" date="2022" name="Mol. Ecol. Resour.">
        <title>The genomes of chicory, endive, great burdock and yacon provide insights into Asteraceae paleo-polyploidization history and plant inulin production.</title>
        <authorList>
            <person name="Fan W."/>
            <person name="Wang S."/>
            <person name="Wang H."/>
            <person name="Wang A."/>
            <person name="Jiang F."/>
            <person name="Liu H."/>
            <person name="Zhao H."/>
            <person name="Xu D."/>
            <person name="Zhang Y."/>
        </authorList>
    </citation>
    <scope>NUCLEOTIDE SEQUENCE [LARGE SCALE GENOMIC DNA]</scope>
    <source>
        <strain evidence="2">cv. Niubang</strain>
    </source>
</reference>
<proteinExistence type="predicted"/>
<sequence>MRLFRLTKVSSVVGLVKVLVEFCWLACLSFVFMCRVQRNSFGLSSSLLYVYKHLFASYVFKFVIVELSEETLVDTIKIANFEHHSSDLKEFELLGSSASPTQTFEQLWHWVLLYI</sequence>
<dbReference type="EMBL" id="CM042050">
    <property type="protein sequence ID" value="KAI3734518.1"/>
    <property type="molecule type" value="Genomic_DNA"/>
</dbReference>
<name>A0ACB9CJV1_ARCLA</name>